<keyword evidence="15" id="KW-0482">Metalloprotease</keyword>
<evidence type="ECO:0000256" key="5">
    <source>
        <dbReference type="ARBA" id="ARBA00014116"/>
    </source>
</evidence>
<evidence type="ECO:0000256" key="6">
    <source>
        <dbReference type="ARBA" id="ARBA00022525"/>
    </source>
</evidence>
<dbReference type="GO" id="GO:0043171">
    <property type="term" value="P:peptide catabolic process"/>
    <property type="evidence" value="ECO:0007669"/>
    <property type="project" value="TreeGrafter"/>
</dbReference>
<dbReference type="PANTHER" id="PTHR12053">
    <property type="entry name" value="PROTEASE FAMILY M28 PLASMA GLUTAMATE CARBOXYPEPTIDASE-RELATED"/>
    <property type="match status" value="1"/>
</dbReference>
<dbReference type="AlphaFoldDB" id="A0A381PTE7"/>
<feature type="domain" description="Peptidase M28" evidence="21">
    <location>
        <begin position="282"/>
        <end position="467"/>
    </location>
</feature>
<evidence type="ECO:0000256" key="7">
    <source>
        <dbReference type="ARBA" id="ARBA00022645"/>
    </source>
</evidence>
<keyword evidence="18" id="KW-0458">Lysosome</keyword>
<keyword evidence="10" id="KW-0732">Signal</keyword>
<dbReference type="Pfam" id="PF04389">
    <property type="entry name" value="Peptidase_M28"/>
    <property type="match status" value="1"/>
</dbReference>
<dbReference type="Gene3D" id="3.50.30.30">
    <property type="match status" value="1"/>
</dbReference>
<protein>
    <recommendedName>
        <fullName evidence="5">Carboxypeptidase Q</fullName>
    </recommendedName>
    <alternativeName>
        <fullName evidence="20">Plasma glutamate carboxypeptidase</fullName>
    </alternativeName>
</protein>
<evidence type="ECO:0000256" key="4">
    <source>
        <dbReference type="ARBA" id="ARBA00004613"/>
    </source>
</evidence>
<dbReference type="Gene3D" id="3.40.630.10">
    <property type="entry name" value="Zn peptidases"/>
    <property type="match status" value="1"/>
</dbReference>
<evidence type="ECO:0000256" key="9">
    <source>
        <dbReference type="ARBA" id="ARBA00022723"/>
    </source>
</evidence>
<evidence type="ECO:0000256" key="14">
    <source>
        <dbReference type="ARBA" id="ARBA00023034"/>
    </source>
</evidence>
<dbReference type="FunFam" id="3.50.30.30:FF:000009">
    <property type="entry name" value="Carboxypeptidase Q"/>
    <property type="match status" value="1"/>
</dbReference>
<evidence type="ECO:0000259" key="21">
    <source>
        <dbReference type="Pfam" id="PF04389"/>
    </source>
</evidence>
<evidence type="ECO:0000256" key="16">
    <source>
        <dbReference type="ARBA" id="ARBA00023145"/>
    </source>
</evidence>
<keyword evidence="14" id="KW-0333">Golgi apparatus</keyword>
<sequence length="481" mass="52175">MTLHPVLTRATNRGDGANVIYLLRSSAVKRSAHLLSSLVLAGLLMSPPVETQEIANTYRQAADRLIDALTENHDAYERLTELVDRFGHRVSGSVALEQAIDWIMDEMQADGLENVRGETVMVPHWVRGEESLQMVLPRPRNLRMLGLGGSIATPPGGVRAELMVVSSFTELERRAEEARGRIVLFDVPFTNYGQTVAYRTGGAPAAARAGAVASLIRSVTPYSQQTPHTGQMRYEEGTPRIAHAAITVEDAELLHRMVDRGERVELLLEMNAQMLPDAPSRNVMGEIIGSEYPDEVVVLGGHIDSWDVGQGAMDDAGGVVAAWEAVRMMKDLGLRPRRTVRVVGWTSEENGGPGGSAYAAAHADEYHVLAMESDAGVFEPQGFGFTGSEEAFGMITEIGTLLTRIHSGVISRGGGGADITPLMETGVPGMGLQVDGTRYFWYHHSDADTIDKLDPDEVARCAATMAVMAYVVADMPMRLPR</sequence>
<comment type="subcellular location">
    <subcellularLocation>
        <location evidence="1">Endoplasmic reticulum</location>
    </subcellularLocation>
    <subcellularLocation>
        <location evidence="3">Golgi apparatus</location>
    </subcellularLocation>
    <subcellularLocation>
        <location evidence="2">Lysosome</location>
    </subcellularLocation>
    <subcellularLocation>
        <location evidence="4">Secreted</location>
    </subcellularLocation>
</comment>
<keyword evidence="9" id="KW-0479">Metal-binding</keyword>
<keyword evidence="8" id="KW-0645">Protease</keyword>
<dbReference type="GO" id="GO:0005764">
    <property type="term" value="C:lysosome"/>
    <property type="evidence" value="ECO:0007669"/>
    <property type="project" value="UniProtKB-SubCell"/>
</dbReference>
<reference evidence="22" key="1">
    <citation type="submission" date="2018-05" db="EMBL/GenBank/DDBJ databases">
        <authorList>
            <person name="Lanie J.A."/>
            <person name="Ng W.-L."/>
            <person name="Kazmierczak K.M."/>
            <person name="Andrzejewski T.M."/>
            <person name="Davidsen T.M."/>
            <person name="Wayne K.J."/>
            <person name="Tettelin H."/>
            <person name="Glass J.I."/>
            <person name="Rusch D."/>
            <person name="Podicherti R."/>
            <person name="Tsui H.-C.T."/>
            <person name="Winkler M.E."/>
        </authorList>
    </citation>
    <scope>NUCLEOTIDE SEQUENCE</scope>
</reference>
<keyword evidence="12" id="KW-0256">Endoplasmic reticulum</keyword>
<dbReference type="CDD" id="cd03883">
    <property type="entry name" value="M28_Pgcp_like"/>
    <property type="match status" value="1"/>
</dbReference>
<accession>A0A381PTE7</accession>
<evidence type="ECO:0000256" key="8">
    <source>
        <dbReference type="ARBA" id="ARBA00022670"/>
    </source>
</evidence>
<dbReference type="GO" id="GO:0004180">
    <property type="term" value="F:carboxypeptidase activity"/>
    <property type="evidence" value="ECO:0007669"/>
    <property type="project" value="UniProtKB-KW"/>
</dbReference>
<dbReference type="InterPro" id="IPR039866">
    <property type="entry name" value="CPQ"/>
</dbReference>
<keyword evidence="16" id="KW-0865">Zymogen</keyword>
<evidence type="ECO:0000256" key="18">
    <source>
        <dbReference type="ARBA" id="ARBA00023228"/>
    </source>
</evidence>
<proteinExistence type="predicted"/>
<evidence type="ECO:0000256" key="11">
    <source>
        <dbReference type="ARBA" id="ARBA00022801"/>
    </source>
</evidence>
<evidence type="ECO:0000256" key="19">
    <source>
        <dbReference type="ARBA" id="ARBA00025833"/>
    </source>
</evidence>
<keyword evidence="13" id="KW-0862">Zinc</keyword>
<comment type="subunit">
    <text evidence="19">Homodimer. The monomeric form is inactive while the homodimer is active.</text>
</comment>
<keyword evidence="6" id="KW-0964">Secreted</keyword>
<dbReference type="GO" id="GO:0005615">
    <property type="term" value="C:extracellular space"/>
    <property type="evidence" value="ECO:0007669"/>
    <property type="project" value="TreeGrafter"/>
</dbReference>
<dbReference type="GO" id="GO:0070573">
    <property type="term" value="F:metallodipeptidase activity"/>
    <property type="evidence" value="ECO:0007669"/>
    <property type="project" value="InterPro"/>
</dbReference>
<evidence type="ECO:0000256" key="3">
    <source>
        <dbReference type="ARBA" id="ARBA00004555"/>
    </source>
</evidence>
<keyword evidence="17" id="KW-0325">Glycoprotein</keyword>
<dbReference type="PANTHER" id="PTHR12053:SF3">
    <property type="entry name" value="CARBOXYPEPTIDASE Q"/>
    <property type="match status" value="1"/>
</dbReference>
<dbReference type="GO" id="GO:0046872">
    <property type="term" value="F:metal ion binding"/>
    <property type="evidence" value="ECO:0007669"/>
    <property type="project" value="UniProtKB-KW"/>
</dbReference>
<evidence type="ECO:0000313" key="22">
    <source>
        <dbReference type="EMBL" id="SUZ70285.1"/>
    </source>
</evidence>
<keyword evidence="11" id="KW-0378">Hydrolase</keyword>
<evidence type="ECO:0000256" key="2">
    <source>
        <dbReference type="ARBA" id="ARBA00004371"/>
    </source>
</evidence>
<gene>
    <name evidence="22" type="ORF">METZ01_LOCUS23139</name>
</gene>
<dbReference type="GO" id="GO:0005794">
    <property type="term" value="C:Golgi apparatus"/>
    <property type="evidence" value="ECO:0007669"/>
    <property type="project" value="UniProtKB-SubCell"/>
</dbReference>
<evidence type="ECO:0000256" key="15">
    <source>
        <dbReference type="ARBA" id="ARBA00023049"/>
    </source>
</evidence>
<evidence type="ECO:0000256" key="17">
    <source>
        <dbReference type="ARBA" id="ARBA00023180"/>
    </source>
</evidence>
<dbReference type="GO" id="GO:0006508">
    <property type="term" value="P:proteolysis"/>
    <property type="evidence" value="ECO:0007669"/>
    <property type="project" value="UniProtKB-KW"/>
</dbReference>
<evidence type="ECO:0000256" key="13">
    <source>
        <dbReference type="ARBA" id="ARBA00022833"/>
    </source>
</evidence>
<evidence type="ECO:0000256" key="1">
    <source>
        <dbReference type="ARBA" id="ARBA00004240"/>
    </source>
</evidence>
<dbReference type="EMBL" id="UINC01001086">
    <property type="protein sequence ID" value="SUZ70285.1"/>
    <property type="molecule type" value="Genomic_DNA"/>
</dbReference>
<organism evidence="22">
    <name type="scientific">marine metagenome</name>
    <dbReference type="NCBI Taxonomy" id="408172"/>
    <lineage>
        <taxon>unclassified sequences</taxon>
        <taxon>metagenomes</taxon>
        <taxon>ecological metagenomes</taxon>
    </lineage>
</organism>
<dbReference type="InterPro" id="IPR007484">
    <property type="entry name" value="Peptidase_M28"/>
</dbReference>
<dbReference type="SUPFAM" id="SSF53187">
    <property type="entry name" value="Zn-dependent exopeptidases"/>
    <property type="match status" value="1"/>
</dbReference>
<evidence type="ECO:0000256" key="10">
    <source>
        <dbReference type="ARBA" id="ARBA00022729"/>
    </source>
</evidence>
<evidence type="ECO:0000256" key="12">
    <source>
        <dbReference type="ARBA" id="ARBA00022824"/>
    </source>
</evidence>
<keyword evidence="7" id="KW-0121">Carboxypeptidase</keyword>
<dbReference type="GO" id="GO:0005783">
    <property type="term" value="C:endoplasmic reticulum"/>
    <property type="evidence" value="ECO:0007669"/>
    <property type="project" value="UniProtKB-SubCell"/>
</dbReference>
<name>A0A381PTE7_9ZZZZ</name>
<evidence type="ECO:0000256" key="20">
    <source>
        <dbReference type="ARBA" id="ARBA00033328"/>
    </source>
</evidence>